<name>A0A4S2N7V9_9PEZI</name>
<organism evidence="3 4">
    <name type="scientific">Ascodesmis nigricans</name>
    <dbReference type="NCBI Taxonomy" id="341454"/>
    <lineage>
        <taxon>Eukaryota</taxon>
        <taxon>Fungi</taxon>
        <taxon>Dikarya</taxon>
        <taxon>Ascomycota</taxon>
        <taxon>Pezizomycotina</taxon>
        <taxon>Pezizomycetes</taxon>
        <taxon>Pezizales</taxon>
        <taxon>Ascodesmidaceae</taxon>
        <taxon>Ascodesmis</taxon>
    </lineage>
</organism>
<dbReference type="Proteomes" id="UP000298138">
    <property type="component" value="Unassembled WGS sequence"/>
</dbReference>
<dbReference type="PANTHER" id="PTHR12864">
    <property type="entry name" value="RAN BINDING PROTEIN 9-RELATED"/>
    <property type="match status" value="1"/>
</dbReference>
<keyword evidence="4" id="KW-1185">Reference proteome</keyword>
<accession>A0A4S2N7V9</accession>
<dbReference type="SMART" id="SM00668">
    <property type="entry name" value="CTLH"/>
    <property type="match status" value="1"/>
</dbReference>
<evidence type="ECO:0000256" key="1">
    <source>
        <dbReference type="ARBA" id="ARBA00002343"/>
    </source>
</evidence>
<dbReference type="InterPro" id="IPR024964">
    <property type="entry name" value="CTLH/CRA"/>
</dbReference>
<dbReference type="InterPro" id="IPR050618">
    <property type="entry name" value="Ubq-SigPath_Reg"/>
</dbReference>
<proteinExistence type="predicted"/>
<feature type="domain" description="CTLH" evidence="2">
    <location>
        <begin position="66"/>
        <end position="122"/>
    </location>
</feature>
<reference evidence="3 4" key="1">
    <citation type="submission" date="2019-04" db="EMBL/GenBank/DDBJ databases">
        <title>Comparative genomics and transcriptomics to analyze fruiting body development in filamentous ascomycetes.</title>
        <authorList>
            <consortium name="DOE Joint Genome Institute"/>
            <person name="Lutkenhaus R."/>
            <person name="Traeger S."/>
            <person name="Breuer J."/>
            <person name="Kuo A."/>
            <person name="Lipzen A."/>
            <person name="Pangilinan J."/>
            <person name="Dilworth D."/>
            <person name="Sandor L."/>
            <person name="Poggeler S."/>
            <person name="Barry K."/>
            <person name="Grigoriev I.V."/>
            <person name="Nowrousian M."/>
        </authorList>
    </citation>
    <scope>NUCLEOTIDE SEQUENCE [LARGE SCALE GENOMIC DNA]</scope>
    <source>
        <strain evidence="3 4">CBS 389.68</strain>
    </source>
</reference>
<dbReference type="SMART" id="SM00757">
    <property type="entry name" value="CRA"/>
    <property type="match status" value="1"/>
</dbReference>
<evidence type="ECO:0000313" key="3">
    <source>
        <dbReference type="EMBL" id="TGZ85448.1"/>
    </source>
</evidence>
<dbReference type="InterPro" id="IPR006594">
    <property type="entry name" value="LisH"/>
</dbReference>
<gene>
    <name evidence="3" type="ORF">EX30DRAFT_314502</name>
</gene>
<protein>
    <recommendedName>
        <fullName evidence="2">CTLH domain-containing protein</fullName>
    </recommendedName>
</protein>
<dbReference type="Pfam" id="PF10607">
    <property type="entry name" value="CTLH"/>
    <property type="match status" value="1"/>
</dbReference>
<dbReference type="PROSITE" id="PS50896">
    <property type="entry name" value="LISH"/>
    <property type="match status" value="1"/>
</dbReference>
<dbReference type="STRING" id="341454.A0A4S2N7V9"/>
<dbReference type="InParanoid" id="A0A4S2N7V9"/>
<dbReference type="InterPro" id="IPR006595">
    <property type="entry name" value="CTLH_C"/>
</dbReference>
<evidence type="ECO:0000313" key="4">
    <source>
        <dbReference type="Proteomes" id="UP000298138"/>
    </source>
</evidence>
<dbReference type="InterPro" id="IPR013144">
    <property type="entry name" value="CRA_dom"/>
</dbReference>
<dbReference type="Pfam" id="PF08513">
    <property type="entry name" value="LisH"/>
    <property type="match status" value="1"/>
</dbReference>
<sequence length="242" mass="27355">MASQASAAPRKGYVADFERRVDEVKISKSDLNALVMNYLINEGYQAAALNFSKEANISPQVSWSLMDERIQIRENIHKGNIQLAIERINELHPDILDTDPSLHFSLLRLQLIELIRKCTSTPDGDITLALDFATAHLAPRAAGDPSFLEDLERTMALLCFPRDNLAAPLAELMDPALRRRIAARVNEAILEAQGMQKEPKIRSLVRLRAWSEEYLRNEKKTDLPELRLGFEDEPRGADHVMT</sequence>
<dbReference type="PROSITE" id="PS50897">
    <property type="entry name" value="CTLH"/>
    <property type="match status" value="1"/>
</dbReference>
<dbReference type="Gene3D" id="1.20.960.30">
    <property type="match status" value="1"/>
</dbReference>
<evidence type="ECO:0000259" key="2">
    <source>
        <dbReference type="PROSITE" id="PS50897"/>
    </source>
</evidence>
<dbReference type="SMART" id="SM00667">
    <property type="entry name" value="LisH"/>
    <property type="match status" value="1"/>
</dbReference>
<dbReference type="OrthoDB" id="2415936at2759"/>
<dbReference type="AlphaFoldDB" id="A0A4S2N7V9"/>
<comment type="function">
    <text evidence="1">Involved in the proteasome-dependent degradation of fructose-1,6-bisphosphatase.</text>
</comment>
<dbReference type="EMBL" id="ML220112">
    <property type="protein sequence ID" value="TGZ85448.1"/>
    <property type="molecule type" value="Genomic_DNA"/>
</dbReference>